<keyword evidence="2" id="KW-1185">Reference proteome</keyword>
<sequence length="100" mass="10423">MSVSVTSSLVTTQTSYPVLVNGILCFSAAEVAAARNFVDLKADQQAVSASKQASPSSQYPRTVNGQLCFSDADAAAARNYTSVNRPQTSGGRGTVIDIYA</sequence>
<protein>
    <submittedName>
        <fullName evidence="1">Uncharacterized protein</fullName>
    </submittedName>
</protein>
<dbReference type="OrthoDB" id="7362405at2"/>
<comment type="caution">
    <text evidence="1">The sequence shown here is derived from an EMBL/GenBank/DDBJ whole genome shotgun (WGS) entry which is preliminary data.</text>
</comment>
<dbReference type="RefSeq" id="WP_041040983.1">
    <property type="nucleotide sequence ID" value="NZ_JXSL01000027.1"/>
</dbReference>
<dbReference type="STRING" id="272627.CCC_02056"/>
<dbReference type="EMBL" id="JXSL01000027">
    <property type="protein sequence ID" value="KIL98606.1"/>
    <property type="molecule type" value="Genomic_DNA"/>
</dbReference>
<evidence type="ECO:0000313" key="1">
    <source>
        <dbReference type="EMBL" id="KIL98606.1"/>
    </source>
</evidence>
<accession>A0A0C2V0L9</accession>
<organism evidence="1 2">
    <name type="scientific">Paramagnetospirillum magnetotacticum MS-1</name>
    <dbReference type="NCBI Taxonomy" id="272627"/>
    <lineage>
        <taxon>Bacteria</taxon>
        <taxon>Pseudomonadati</taxon>
        <taxon>Pseudomonadota</taxon>
        <taxon>Alphaproteobacteria</taxon>
        <taxon>Rhodospirillales</taxon>
        <taxon>Magnetospirillaceae</taxon>
        <taxon>Paramagnetospirillum</taxon>
    </lineage>
</organism>
<name>A0A0C2V0L9_PARME</name>
<dbReference type="Proteomes" id="UP000031971">
    <property type="component" value="Unassembled WGS sequence"/>
</dbReference>
<reference evidence="1 2" key="1">
    <citation type="submission" date="2015-01" db="EMBL/GenBank/DDBJ databases">
        <title>Genome Sequence of Magnetospirillum magnetotacticum Strain MS-1.</title>
        <authorList>
            <person name="Marinov G.K."/>
            <person name="Smalley M.D."/>
            <person name="DeSalvo G."/>
        </authorList>
    </citation>
    <scope>NUCLEOTIDE SEQUENCE [LARGE SCALE GENOMIC DNA]</scope>
    <source>
        <strain evidence="1 2">MS-1</strain>
    </source>
</reference>
<evidence type="ECO:0000313" key="2">
    <source>
        <dbReference type="Proteomes" id="UP000031971"/>
    </source>
</evidence>
<gene>
    <name evidence="1" type="ORF">CCC_02056</name>
</gene>
<proteinExistence type="predicted"/>
<dbReference type="AlphaFoldDB" id="A0A0C2V0L9"/>